<evidence type="ECO:0000313" key="2">
    <source>
        <dbReference type="Proteomes" id="UP001060215"/>
    </source>
</evidence>
<comment type="caution">
    <text evidence="1">The sequence shown here is derived from an EMBL/GenBank/DDBJ whole genome shotgun (WGS) entry which is preliminary data.</text>
</comment>
<sequence length="89" mass="9939">MEMKISSPINQYTVTRAGAAPNLMGSDNASEDSENEGAEGDAPQEPSHANVTPSAEQPQYWTDYLAMEEQRYNQRVQWEQQMASQTENA</sequence>
<protein>
    <submittedName>
        <fullName evidence="1">Uncharacterized protein</fullName>
    </submittedName>
</protein>
<accession>A0ACC0FTJ9</accession>
<keyword evidence="2" id="KW-1185">Reference proteome</keyword>
<name>A0ACC0FTJ9_9ERIC</name>
<reference evidence="1 2" key="1">
    <citation type="journal article" date="2022" name="Plant J.">
        <title>Chromosome-level genome of Camellia lanceoleosa provides a valuable resource for understanding genome evolution and self-incompatibility.</title>
        <authorList>
            <person name="Gong W."/>
            <person name="Xiao S."/>
            <person name="Wang L."/>
            <person name="Liao Z."/>
            <person name="Chang Y."/>
            <person name="Mo W."/>
            <person name="Hu G."/>
            <person name="Li W."/>
            <person name="Zhao G."/>
            <person name="Zhu H."/>
            <person name="Hu X."/>
            <person name="Ji K."/>
            <person name="Xiang X."/>
            <person name="Song Q."/>
            <person name="Yuan D."/>
            <person name="Jin S."/>
            <person name="Zhang L."/>
        </authorList>
    </citation>
    <scope>NUCLEOTIDE SEQUENCE [LARGE SCALE GENOMIC DNA]</scope>
    <source>
        <strain evidence="1">SQ_2022a</strain>
    </source>
</reference>
<proteinExistence type="predicted"/>
<evidence type="ECO:0000313" key="1">
    <source>
        <dbReference type="EMBL" id="KAI7991859.1"/>
    </source>
</evidence>
<organism evidence="1 2">
    <name type="scientific">Camellia lanceoleosa</name>
    <dbReference type="NCBI Taxonomy" id="1840588"/>
    <lineage>
        <taxon>Eukaryota</taxon>
        <taxon>Viridiplantae</taxon>
        <taxon>Streptophyta</taxon>
        <taxon>Embryophyta</taxon>
        <taxon>Tracheophyta</taxon>
        <taxon>Spermatophyta</taxon>
        <taxon>Magnoliopsida</taxon>
        <taxon>eudicotyledons</taxon>
        <taxon>Gunneridae</taxon>
        <taxon>Pentapetalae</taxon>
        <taxon>asterids</taxon>
        <taxon>Ericales</taxon>
        <taxon>Theaceae</taxon>
        <taxon>Camellia</taxon>
    </lineage>
</organism>
<gene>
    <name evidence="1" type="ORF">LOK49_LG12G02414</name>
</gene>
<dbReference type="Proteomes" id="UP001060215">
    <property type="component" value="Chromosome 13"/>
</dbReference>
<dbReference type="EMBL" id="CM045770">
    <property type="protein sequence ID" value="KAI7991859.1"/>
    <property type="molecule type" value="Genomic_DNA"/>
</dbReference>